<accession>A0AA35WYJ3</accession>
<keyword evidence="1" id="KW-0472">Membrane</keyword>
<protein>
    <submittedName>
        <fullName evidence="2">Uncharacterized protein</fullName>
    </submittedName>
</protein>
<keyword evidence="1" id="KW-0812">Transmembrane</keyword>
<keyword evidence="1" id="KW-1133">Transmembrane helix</keyword>
<name>A0AA35WYJ3_GEOBA</name>
<sequence>MTLRKTGLPNSHPAVEQNANVTVLGNGPIADAESQFLNNGSVYVNGVTVKVNCKFKEGIDGASCVLVYREYGNKTLVVEEYPKNIVFPVTLTVDGDQYTFAVFGKSSFDLEERPIAVRTSTTTPQTEVTISDEERIMETQVVAISIGTAVMICLTAVVVLMVVVRQCHTHRKRSAVPVAVYDEVVLPLTTTSSIPTEPSHTTTIPTTGNVAYETTTPINTAHNVAYETHKIQST</sequence>
<evidence type="ECO:0000313" key="3">
    <source>
        <dbReference type="Proteomes" id="UP001174909"/>
    </source>
</evidence>
<comment type="caution">
    <text evidence="2">The sequence shown here is derived from an EMBL/GenBank/DDBJ whole genome shotgun (WGS) entry which is preliminary data.</text>
</comment>
<gene>
    <name evidence="2" type="ORF">GBAR_LOCUS18817</name>
</gene>
<dbReference type="Proteomes" id="UP001174909">
    <property type="component" value="Unassembled WGS sequence"/>
</dbReference>
<dbReference type="AlphaFoldDB" id="A0AA35WYJ3"/>
<proteinExistence type="predicted"/>
<evidence type="ECO:0000256" key="1">
    <source>
        <dbReference type="SAM" id="Phobius"/>
    </source>
</evidence>
<keyword evidence="3" id="KW-1185">Reference proteome</keyword>
<dbReference type="EMBL" id="CASHTH010002660">
    <property type="protein sequence ID" value="CAI8033356.1"/>
    <property type="molecule type" value="Genomic_DNA"/>
</dbReference>
<reference evidence="2" key="1">
    <citation type="submission" date="2023-03" db="EMBL/GenBank/DDBJ databases">
        <authorList>
            <person name="Steffen K."/>
            <person name="Cardenas P."/>
        </authorList>
    </citation>
    <scope>NUCLEOTIDE SEQUENCE</scope>
</reference>
<feature type="transmembrane region" description="Helical" evidence="1">
    <location>
        <begin position="141"/>
        <end position="164"/>
    </location>
</feature>
<evidence type="ECO:0000313" key="2">
    <source>
        <dbReference type="EMBL" id="CAI8033356.1"/>
    </source>
</evidence>
<organism evidence="2 3">
    <name type="scientific">Geodia barretti</name>
    <name type="common">Barrett's horny sponge</name>
    <dbReference type="NCBI Taxonomy" id="519541"/>
    <lineage>
        <taxon>Eukaryota</taxon>
        <taxon>Metazoa</taxon>
        <taxon>Porifera</taxon>
        <taxon>Demospongiae</taxon>
        <taxon>Heteroscleromorpha</taxon>
        <taxon>Tetractinellida</taxon>
        <taxon>Astrophorina</taxon>
        <taxon>Geodiidae</taxon>
        <taxon>Geodia</taxon>
    </lineage>
</organism>